<accession>A0A484B721</accession>
<dbReference type="AlphaFoldDB" id="A0A484B721"/>
<dbReference type="EMBL" id="LSRL02000098">
    <property type="protein sequence ID" value="TDG44626.1"/>
    <property type="molecule type" value="Genomic_DNA"/>
</dbReference>
<dbReference type="CDD" id="cd03784">
    <property type="entry name" value="GT1_Gtf-like"/>
    <property type="match status" value="1"/>
</dbReference>
<keyword evidence="8" id="KW-1185">Reference proteome</keyword>
<dbReference type="InterPro" id="IPR050271">
    <property type="entry name" value="UDP-glycosyltransferase"/>
</dbReference>
<feature type="transmembrane region" description="Helical" evidence="5">
    <location>
        <begin position="486"/>
        <end position="510"/>
    </location>
</feature>
<dbReference type="InterPro" id="IPR035595">
    <property type="entry name" value="UDP_glycos_trans_CS"/>
</dbReference>
<dbReference type="Gene3D" id="3.40.50.2000">
    <property type="entry name" value="Glycogen Phosphorylase B"/>
    <property type="match status" value="2"/>
</dbReference>
<dbReference type="Proteomes" id="UP000295192">
    <property type="component" value="Unassembled WGS sequence"/>
</dbReference>
<evidence type="ECO:0000313" key="7">
    <source>
        <dbReference type="EMBL" id="TDG44626.1"/>
    </source>
</evidence>
<dbReference type="OrthoDB" id="5835829at2759"/>
<evidence type="ECO:0000256" key="2">
    <source>
        <dbReference type="ARBA" id="ARBA00022676"/>
    </source>
</evidence>
<keyword evidence="5" id="KW-1133">Transmembrane helix</keyword>
<comment type="similarity">
    <text evidence="1 4">Belongs to the UDP-glycosyltransferase family.</text>
</comment>
<evidence type="ECO:0000256" key="3">
    <source>
        <dbReference type="ARBA" id="ARBA00022679"/>
    </source>
</evidence>
<evidence type="ECO:0000256" key="6">
    <source>
        <dbReference type="SAM" id="SignalP"/>
    </source>
</evidence>
<gene>
    <name evidence="7" type="ORF">AWZ03_008947</name>
</gene>
<protein>
    <submittedName>
        <fullName evidence="7">Uncharacterized protein</fullName>
    </submittedName>
</protein>
<reference evidence="7 8" key="1">
    <citation type="journal article" date="2019" name="J. Hered.">
        <title>An Improved Genome Assembly for Drosophila navojoa, the Basal Species in the mojavensis Cluster.</title>
        <authorList>
            <person name="Vanderlinde T."/>
            <person name="Dupim E.G."/>
            <person name="Nazario-Yepiz N.O."/>
            <person name="Carvalho A.B."/>
        </authorList>
    </citation>
    <scope>NUCLEOTIDE SEQUENCE [LARGE SCALE GENOMIC DNA]</scope>
    <source>
        <strain evidence="7">Navoj_Jal97</strain>
        <tissue evidence="7">Whole organism</tissue>
    </source>
</reference>
<keyword evidence="6" id="KW-0732">Signal</keyword>
<dbReference type="PANTHER" id="PTHR48043">
    <property type="entry name" value="EG:EG0003.4 PROTEIN-RELATED"/>
    <property type="match status" value="1"/>
</dbReference>
<dbReference type="FunFam" id="3.40.50.2000:FF:000174">
    <property type="entry name" value="UDP-glucuronosyltransferase"/>
    <property type="match status" value="1"/>
</dbReference>
<dbReference type="STRING" id="7232.A0A484B721"/>
<keyword evidence="5" id="KW-0472">Membrane</keyword>
<feature type="signal peptide" evidence="6">
    <location>
        <begin position="1"/>
        <end position="25"/>
    </location>
</feature>
<organism evidence="7 8">
    <name type="scientific">Drosophila navojoa</name>
    <name type="common">Fruit fly</name>
    <dbReference type="NCBI Taxonomy" id="7232"/>
    <lineage>
        <taxon>Eukaryota</taxon>
        <taxon>Metazoa</taxon>
        <taxon>Ecdysozoa</taxon>
        <taxon>Arthropoda</taxon>
        <taxon>Hexapoda</taxon>
        <taxon>Insecta</taxon>
        <taxon>Pterygota</taxon>
        <taxon>Neoptera</taxon>
        <taxon>Endopterygota</taxon>
        <taxon>Diptera</taxon>
        <taxon>Brachycera</taxon>
        <taxon>Muscomorpha</taxon>
        <taxon>Ephydroidea</taxon>
        <taxon>Drosophilidae</taxon>
        <taxon>Drosophila</taxon>
    </lineage>
</organism>
<dbReference type="FunFam" id="3.40.50.2000:FF:000050">
    <property type="entry name" value="UDP-glucuronosyltransferase"/>
    <property type="match status" value="1"/>
</dbReference>
<evidence type="ECO:0000313" key="8">
    <source>
        <dbReference type="Proteomes" id="UP000295192"/>
    </source>
</evidence>
<keyword evidence="2 4" id="KW-0328">Glycosyltransferase</keyword>
<dbReference type="InterPro" id="IPR002213">
    <property type="entry name" value="UDP_glucos_trans"/>
</dbReference>
<evidence type="ECO:0000256" key="4">
    <source>
        <dbReference type="RuleBase" id="RU003718"/>
    </source>
</evidence>
<name>A0A484B721_DRONA</name>
<evidence type="ECO:0000256" key="1">
    <source>
        <dbReference type="ARBA" id="ARBA00009995"/>
    </source>
</evidence>
<dbReference type="PANTHER" id="PTHR48043:SF60">
    <property type="entry name" value="UDP-GLUCURONOSYLTRANSFERASE"/>
    <property type="match status" value="1"/>
</dbReference>
<keyword evidence="5" id="KW-0812">Transmembrane</keyword>
<sequence length="587" mass="66216">MATRWALGVFLLSLLAAQQCPSAAGARILAAFFYPCKSHFMMTNAVIRELVKRGHEVTFITPFSLASENLGSNYKEIVLPHYDFWTEMKRMANREIILDMADLSTLKFVRMLHVMGVQSTDFAFEQPEIKALINAKDKVGKYDLLIAEQFYNEGALILGHLYQIPTMTLSSFGNTNYFSEMVGIITPWSYNPHSFISSTTRMNIWERAVNVFVCGTEHLMRTFLYYPSHDAVLRKHFSGLLDVVPTAKQLERNISAILMNNYMPLDAPRPISFNMISVGGLHIQPPKALPEHLQKFLDEAKHGVIYFSLGTQVRSADLPAEKLKVFLDAFRSLKQRVLWKFEEDSFAELPANVMIQKWLPQADVLAHPNVKVFIAHGGLFGMQEALHYGVPVLGMPVYCDQHFNINQGKAHGYALGLDYRTITTEQLRSALLELLENPKYRDTMKRSSRIFRQRPLGAMDTAMFWIDYVIEHRGAPHMVSAGMDLAWYQFYLLDIMAIAAAVLLLPCICLRKSKKLPERQLLPVNPGCPAALLLLLTSSTSTSALEASASRYFMNGWRFLELIMHARTDIEVDGDASASPTSSPSAS</sequence>
<dbReference type="SUPFAM" id="SSF53756">
    <property type="entry name" value="UDP-Glycosyltransferase/glycogen phosphorylase"/>
    <property type="match status" value="1"/>
</dbReference>
<evidence type="ECO:0000256" key="5">
    <source>
        <dbReference type="SAM" id="Phobius"/>
    </source>
</evidence>
<dbReference type="PROSITE" id="PS00375">
    <property type="entry name" value="UDPGT"/>
    <property type="match status" value="1"/>
</dbReference>
<dbReference type="OMA" id="YVPHAFM"/>
<comment type="caution">
    <text evidence="7">The sequence shown here is derived from an EMBL/GenBank/DDBJ whole genome shotgun (WGS) entry which is preliminary data.</text>
</comment>
<keyword evidence="3 4" id="KW-0808">Transferase</keyword>
<proteinExistence type="inferred from homology"/>
<feature type="chain" id="PRO_5019743437" evidence="6">
    <location>
        <begin position="26"/>
        <end position="587"/>
    </location>
</feature>
<dbReference type="Pfam" id="PF00201">
    <property type="entry name" value="UDPGT"/>
    <property type="match status" value="1"/>
</dbReference>
<dbReference type="GO" id="GO:0008194">
    <property type="term" value="F:UDP-glycosyltransferase activity"/>
    <property type="evidence" value="ECO:0007669"/>
    <property type="project" value="InterPro"/>
</dbReference>